<sequence length="184" mass="21149">MRHPLYRQGANAMETSVYRHHAAPGELYGQILDFLHRYESHRQTEPSRLRAMIQDEETGSRVGNLTVVNAIQCIGRHEPINGTTIAEKIGLSRAGVTKIGTRLVSEGLVKRERMRHNRKEIYYRLTPEGREVFETHSRLLENEEERFRVFLGAYSGEQLAFVGEFLRHAGAEFERQPFTAGQAR</sequence>
<evidence type="ECO:0000256" key="2">
    <source>
        <dbReference type="ARBA" id="ARBA00023125"/>
    </source>
</evidence>
<dbReference type="InterPro" id="IPR036390">
    <property type="entry name" value="WH_DNA-bd_sf"/>
</dbReference>
<name>A0A4Y6V4J1_SACBS</name>
<dbReference type="Pfam" id="PF01047">
    <property type="entry name" value="MarR"/>
    <property type="match status" value="1"/>
</dbReference>
<dbReference type="AlphaFoldDB" id="A0A4Y6V4J1"/>
<feature type="domain" description="HTH marR-type" evidence="4">
    <location>
        <begin position="28"/>
        <end position="171"/>
    </location>
</feature>
<dbReference type="PROSITE" id="PS50995">
    <property type="entry name" value="HTH_MARR_2"/>
    <property type="match status" value="1"/>
</dbReference>
<dbReference type="InterPro" id="IPR000835">
    <property type="entry name" value="HTH_MarR-typ"/>
</dbReference>
<dbReference type="Proteomes" id="UP000316968">
    <property type="component" value="Chromosome"/>
</dbReference>
<gene>
    <name evidence="5" type="ORF">FFV09_23400</name>
</gene>
<evidence type="ECO:0000256" key="3">
    <source>
        <dbReference type="ARBA" id="ARBA00023163"/>
    </source>
</evidence>
<evidence type="ECO:0000256" key="1">
    <source>
        <dbReference type="ARBA" id="ARBA00023015"/>
    </source>
</evidence>
<keyword evidence="3" id="KW-0804">Transcription</keyword>
<dbReference type="GO" id="GO:0003677">
    <property type="term" value="F:DNA binding"/>
    <property type="evidence" value="ECO:0007669"/>
    <property type="project" value="UniProtKB-KW"/>
</dbReference>
<dbReference type="OrthoDB" id="5358347at2"/>
<dbReference type="InterPro" id="IPR052067">
    <property type="entry name" value="Metal_resp_HTH_trans_reg"/>
</dbReference>
<proteinExistence type="predicted"/>
<keyword evidence="2" id="KW-0238">DNA-binding</keyword>
<evidence type="ECO:0000313" key="6">
    <source>
        <dbReference type="Proteomes" id="UP000316968"/>
    </source>
</evidence>
<dbReference type="KEGG" id="saca:FFV09_23400"/>
<dbReference type="PANTHER" id="PTHR35790:SF4">
    <property type="entry name" value="HTH-TYPE TRANSCRIPTIONAL REGULATOR PCHR"/>
    <property type="match status" value="1"/>
</dbReference>
<dbReference type="Gene3D" id="1.10.10.10">
    <property type="entry name" value="Winged helix-like DNA-binding domain superfamily/Winged helix DNA-binding domain"/>
    <property type="match status" value="1"/>
</dbReference>
<dbReference type="GO" id="GO:0003700">
    <property type="term" value="F:DNA-binding transcription factor activity"/>
    <property type="evidence" value="ECO:0007669"/>
    <property type="project" value="InterPro"/>
</dbReference>
<dbReference type="EMBL" id="CP041217">
    <property type="protein sequence ID" value="QDH23551.1"/>
    <property type="molecule type" value="Genomic_DNA"/>
</dbReference>
<accession>A0A4Y6V4J1</accession>
<protein>
    <submittedName>
        <fullName evidence="5">MarR family transcriptional regulator</fullName>
    </submittedName>
</protein>
<evidence type="ECO:0000259" key="4">
    <source>
        <dbReference type="PROSITE" id="PS50995"/>
    </source>
</evidence>
<evidence type="ECO:0000313" key="5">
    <source>
        <dbReference type="EMBL" id="QDH23551.1"/>
    </source>
</evidence>
<keyword evidence="1" id="KW-0805">Transcription regulation</keyword>
<dbReference type="PANTHER" id="PTHR35790">
    <property type="entry name" value="HTH-TYPE TRANSCRIPTIONAL REGULATOR PCHR"/>
    <property type="match status" value="1"/>
</dbReference>
<dbReference type="InterPro" id="IPR036388">
    <property type="entry name" value="WH-like_DNA-bd_sf"/>
</dbReference>
<reference evidence="5 6" key="1">
    <citation type="submission" date="2019-06" db="EMBL/GenBank/DDBJ databases">
        <title>Saccharibacillus brassicae sp. nov., an endophytic bacterium isolated from Chinese cabbage seeds (Brassica pekinensis).</title>
        <authorList>
            <person name="Jiang L."/>
            <person name="Lee J."/>
            <person name="Kim S.W."/>
        </authorList>
    </citation>
    <scope>NUCLEOTIDE SEQUENCE [LARGE SCALE GENOMIC DNA]</scope>
    <source>
        <strain evidence="6">KCTC 43072 / ATSA2</strain>
    </source>
</reference>
<dbReference type="SMART" id="SM00347">
    <property type="entry name" value="HTH_MARR"/>
    <property type="match status" value="1"/>
</dbReference>
<organism evidence="5 6">
    <name type="scientific">Saccharibacillus brassicae</name>
    <dbReference type="NCBI Taxonomy" id="2583377"/>
    <lineage>
        <taxon>Bacteria</taxon>
        <taxon>Bacillati</taxon>
        <taxon>Bacillota</taxon>
        <taxon>Bacilli</taxon>
        <taxon>Bacillales</taxon>
        <taxon>Paenibacillaceae</taxon>
        <taxon>Saccharibacillus</taxon>
    </lineage>
</organism>
<dbReference type="SUPFAM" id="SSF46785">
    <property type="entry name" value="Winged helix' DNA-binding domain"/>
    <property type="match status" value="1"/>
</dbReference>
<keyword evidence="6" id="KW-1185">Reference proteome</keyword>